<sequence>MATFGSSQKLFIILVYFKTFEFGYGACDVDLKSVAYDDPVVSDPGVSSYIKIDGKTLVDVPTTSRGIFFVTVDMCQKTCVRKQVISFDLLDEASSLKCKDFVSQQTNGMVVMGIVSGDVIGGGVSPASNCLDELIMWGIDISMYTYRSSNIFITTVGFPLATMMTSSPSSLGPTQLATIYEIPSTDMVDLGSVCVPNENDAIYSNILTYEECKQLCLDETSFLCWSVEWQPNKNCQLSKKYSGNFNLAIPCHVDLLFSERIPLQATCKPFFFIETMAMAHPGSKTLETVSFYYKSSYTACARLCAKNDECFAFYLDDNAGDCETIDTNNPAVVKQGWKLFVKY</sequence>
<dbReference type="Pfam" id="PF00024">
    <property type="entry name" value="PAN_1"/>
    <property type="match status" value="1"/>
</dbReference>
<gene>
    <name evidence="1" type="ORF">OFUS_LOCUS11003</name>
</gene>
<dbReference type="Proteomes" id="UP000749559">
    <property type="component" value="Unassembled WGS sequence"/>
</dbReference>
<evidence type="ECO:0000313" key="2">
    <source>
        <dbReference type="Proteomes" id="UP000749559"/>
    </source>
</evidence>
<dbReference type="OrthoDB" id="6073264at2759"/>
<name>A0A8J1T657_OWEFU</name>
<dbReference type="AlphaFoldDB" id="A0A8J1T657"/>
<dbReference type="EMBL" id="CAIIXF020000005">
    <property type="protein sequence ID" value="CAH1784877.1"/>
    <property type="molecule type" value="Genomic_DNA"/>
</dbReference>
<organism evidence="1 2">
    <name type="scientific">Owenia fusiformis</name>
    <name type="common">Polychaete worm</name>
    <dbReference type="NCBI Taxonomy" id="6347"/>
    <lineage>
        <taxon>Eukaryota</taxon>
        <taxon>Metazoa</taxon>
        <taxon>Spiralia</taxon>
        <taxon>Lophotrochozoa</taxon>
        <taxon>Annelida</taxon>
        <taxon>Polychaeta</taxon>
        <taxon>Sedentaria</taxon>
        <taxon>Canalipalpata</taxon>
        <taxon>Sabellida</taxon>
        <taxon>Oweniida</taxon>
        <taxon>Oweniidae</taxon>
        <taxon>Owenia</taxon>
    </lineage>
</organism>
<proteinExistence type="predicted"/>
<dbReference type="Gene3D" id="3.50.4.10">
    <property type="entry name" value="Hepatocyte Growth Factor"/>
    <property type="match status" value="1"/>
</dbReference>
<protein>
    <submittedName>
        <fullName evidence="1">Uncharacterized protein</fullName>
    </submittedName>
</protein>
<dbReference type="Pfam" id="PF15711">
    <property type="entry name" value="ILEI"/>
    <property type="match status" value="1"/>
</dbReference>
<reference evidence="1" key="1">
    <citation type="submission" date="2022-03" db="EMBL/GenBank/DDBJ databases">
        <authorList>
            <person name="Martin C."/>
        </authorList>
    </citation>
    <scope>NUCLEOTIDE SEQUENCE</scope>
</reference>
<dbReference type="InterPro" id="IPR039477">
    <property type="entry name" value="ILEI/PANDER_dom"/>
</dbReference>
<dbReference type="SUPFAM" id="SSF57414">
    <property type="entry name" value="Hairpin loop containing domain-like"/>
    <property type="match status" value="1"/>
</dbReference>
<evidence type="ECO:0000313" key="1">
    <source>
        <dbReference type="EMBL" id="CAH1784877.1"/>
    </source>
</evidence>
<accession>A0A8J1T657</accession>
<keyword evidence="2" id="KW-1185">Reference proteome</keyword>
<dbReference type="InterPro" id="IPR003609">
    <property type="entry name" value="Pan_app"/>
</dbReference>
<comment type="caution">
    <text evidence="1">The sequence shown here is derived from an EMBL/GenBank/DDBJ whole genome shotgun (WGS) entry which is preliminary data.</text>
</comment>